<evidence type="ECO:0000313" key="1">
    <source>
        <dbReference type="EMBL" id="CAK9220209.1"/>
    </source>
</evidence>
<organism evidence="1 2">
    <name type="scientific">Sphagnum troendelagicum</name>
    <dbReference type="NCBI Taxonomy" id="128251"/>
    <lineage>
        <taxon>Eukaryota</taxon>
        <taxon>Viridiplantae</taxon>
        <taxon>Streptophyta</taxon>
        <taxon>Embryophyta</taxon>
        <taxon>Bryophyta</taxon>
        <taxon>Sphagnophytina</taxon>
        <taxon>Sphagnopsida</taxon>
        <taxon>Sphagnales</taxon>
        <taxon>Sphagnaceae</taxon>
        <taxon>Sphagnum</taxon>
    </lineage>
</organism>
<gene>
    <name evidence="1" type="ORF">CSSPTR1EN2_LOCUS15278</name>
</gene>
<reference evidence="1" key="1">
    <citation type="submission" date="2024-02" db="EMBL/GenBank/DDBJ databases">
        <authorList>
            <consortium name="ELIXIR-Norway"/>
            <consortium name="Elixir Norway"/>
        </authorList>
    </citation>
    <scope>NUCLEOTIDE SEQUENCE</scope>
</reference>
<accession>A0ABP0UFL9</accession>
<proteinExistence type="predicted"/>
<dbReference type="Proteomes" id="UP001497512">
    <property type="component" value="Chromosome 3"/>
</dbReference>
<protein>
    <submittedName>
        <fullName evidence="1">Uncharacterized protein</fullName>
    </submittedName>
</protein>
<evidence type="ECO:0000313" key="2">
    <source>
        <dbReference type="Proteomes" id="UP001497512"/>
    </source>
</evidence>
<sequence length="95" mass="10892">MASHHEWWAYGSNQNQYLDTEELSSTPICMEVYFPGLANNRSLQDKVRKTCRSMGLDYSISGNVVSVSGYPCSEHMDEDYMLMVFEALDDRARLV</sequence>
<name>A0ABP0UFL9_9BRYO</name>
<keyword evidence="2" id="KW-1185">Reference proteome</keyword>
<dbReference type="EMBL" id="OZ019895">
    <property type="protein sequence ID" value="CAK9220209.1"/>
    <property type="molecule type" value="Genomic_DNA"/>
</dbReference>